<dbReference type="Pfam" id="PF21408">
    <property type="entry name" value="MTR4-like_stalk"/>
    <property type="match status" value="1"/>
</dbReference>
<dbReference type="STRING" id="983506.L8WCN0"/>
<evidence type="ECO:0000256" key="3">
    <source>
        <dbReference type="ARBA" id="ARBA00022806"/>
    </source>
</evidence>
<dbReference type="InterPro" id="IPR050699">
    <property type="entry name" value="RNA-DNA_Helicase"/>
</dbReference>
<dbReference type="PANTHER" id="PTHR12131">
    <property type="entry name" value="ATP-DEPENDENT RNA AND DNA HELICASE"/>
    <property type="match status" value="1"/>
</dbReference>
<evidence type="ECO:0000259" key="5">
    <source>
        <dbReference type="Pfam" id="PF21408"/>
    </source>
</evidence>
<evidence type="ECO:0000256" key="1">
    <source>
        <dbReference type="ARBA" id="ARBA00022741"/>
    </source>
</evidence>
<keyword evidence="3" id="KW-0347">Helicase</keyword>
<proteinExistence type="predicted"/>
<accession>L8WCN0</accession>
<dbReference type="InterPro" id="IPR048392">
    <property type="entry name" value="MTR4-like_stalk"/>
</dbReference>
<dbReference type="HOGENOM" id="CLU_1961071_0_0_1"/>
<name>L8WCN0_THACA</name>
<dbReference type="PANTHER" id="PTHR12131:SF1">
    <property type="entry name" value="ATP-DEPENDENT RNA HELICASE SUPV3L1, MITOCHONDRIAL-RELATED"/>
    <property type="match status" value="1"/>
</dbReference>
<reference evidence="6 7" key="1">
    <citation type="journal article" date="2013" name="Nat. Commun.">
        <title>The evolution and pathogenic mechanisms of the rice sheath blight pathogen.</title>
        <authorList>
            <person name="Zheng A."/>
            <person name="Lin R."/>
            <person name="Xu L."/>
            <person name="Qin P."/>
            <person name="Tang C."/>
            <person name="Ai P."/>
            <person name="Zhang D."/>
            <person name="Liu Y."/>
            <person name="Sun Z."/>
            <person name="Feng H."/>
            <person name="Wang Y."/>
            <person name="Chen Y."/>
            <person name="Liang X."/>
            <person name="Fu R."/>
            <person name="Li Q."/>
            <person name="Zhang J."/>
            <person name="Yu X."/>
            <person name="Xie Z."/>
            <person name="Ding L."/>
            <person name="Guan P."/>
            <person name="Tang J."/>
            <person name="Liang Y."/>
            <person name="Wang S."/>
            <person name="Deng Q."/>
            <person name="Li S."/>
            <person name="Zhu J."/>
            <person name="Wang L."/>
            <person name="Liu H."/>
            <person name="Li P."/>
        </authorList>
    </citation>
    <scope>NUCLEOTIDE SEQUENCE [LARGE SCALE GENOMIC DNA]</scope>
    <source>
        <strain evidence="7">AG-1 IA</strain>
    </source>
</reference>
<dbReference type="GO" id="GO:0004386">
    <property type="term" value="F:helicase activity"/>
    <property type="evidence" value="ECO:0007669"/>
    <property type="project" value="UniProtKB-KW"/>
</dbReference>
<evidence type="ECO:0000313" key="6">
    <source>
        <dbReference type="EMBL" id="ELU35705.1"/>
    </source>
</evidence>
<organism evidence="6 7">
    <name type="scientific">Thanatephorus cucumeris (strain AG1-IA)</name>
    <name type="common">Rice sheath blight fungus</name>
    <name type="synonym">Rhizoctonia solani</name>
    <dbReference type="NCBI Taxonomy" id="983506"/>
    <lineage>
        <taxon>Eukaryota</taxon>
        <taxon>Fungi</taxon>
        <taxon>Dikarya</taxon>
        <taxon>Basidiomycota</taxon>
        <taxon>Agaricomycotina</taxon>
        <taxon>Agaricomycetes</taxon>
        <taxon>Cantharellales</taxon>
        <taxon>Ceratobasidiaceae</taxon>
        <taxon>Rhizoctonia</taxon>
        <taxon>Rhizoctonia solani AG-1</taxon>
    </lineage>
</organism>
<evidence type="ECO:0000256" key="2">
    <source>
        <dbReference type="ARBA" id="ARBA00022801"/>
    </source>
</evidence>
<keyword evidence="7" id="KW-1185">Reference proteome</keyword>
<dbReference type="Gene3D" id="1.10.3380.30">
    <property type="match status" value="1"/>
</dbReference>
<feature type="domain" description="Exosome RNA helicase MTR4-like stalk" evidence="5">
    <location>
        <begin position="32"/>
        <end position="104"/>
    </location>
</feature>
<keyword evidence="2" id="KW-0378">Hydrolase</keyword>
<dbReference type="AlphaFoldDB" id="L8WCN0"/>
<protein>
    <submittedName>
        <fullName evidence="6">Zf-AD domain-containing protein</fullName>
    </submittedName>
</protein>
<keyword evidence="4" id="KW-0067">ATP-binding</keyword>
<evidence type="ECO:0000256" key="4">
    <source>
        <dbReference type="ARBA" id="ARBA00022840"/>
    </source>
</evidence>
<dbReference type="GO" id="GO:0016787">
    <property type="term" value="F:hydrolase activity"/>
    <property type="evidence" value="ECO:0007669"/>
    <property type="project" value="UniProtKB-KW"/>
</dbReference>
<sequence length="128" mass="14617">MILGVPNKLQSQFRLTYNMILNLLRVEALKVEEMIKRSFSENASQSQLPEQQKRVLQVRLSSLSLGGRELKKLPKLECETCLQDAHLYYDFSAEYVHLNKKILELAGTGKLVSGRVVVLRDTVRFPGL</sequence>
<dbReference type="Proteomes" id="UP000011668">
    <property type="component" value="Unassembled WGS sequence"/>
</dbReference>
<comment type="caution">
    <text evidence="6">The sequence shown here is derived from an EMBL/GenBank/DDBJ whole genome shotgun (WGS) entry which is preliminary data.</text>
</comment>
<evidence type="ECO:0000313" key="7">
    <source>
        <dbReference type="Proteomes" id="UP000011668"/>
    </source>
</evidence>
<dbReference type="OrthoDB" id="64767at2759"/>
<gene>
    <name evidence="6" type="ORF">AG1IA_10265</name>
</gene>
<dbReference type="GO" id="GO:0055087">
    <property type="term" value="C:Ski complex"/>
    <property type="evidence" value="ECO:0007669"/>
    <property type="project" value="TreeGrafter"/>
</dbReference>
<keyword evidence="1" id="KW-0547">Nucleotide-binding</keyword>
<dbReference type="EMBL" id="AFRT01005569">
    <property type="protein sequence ID" value="ELU35705.1"/>
    <property type="molecule type" value="Genomic_DNA"/>
</dbReference>
<dbReference type="GO" id="GO:0005524">
    <property type="term" value="F:ATP binding"/>
    <property type="evidence" value="ECO:0007669"/>
    <property type="project" value="UniProtKB-KW"/>
</dbReference>
<dbReference type="GO" id="GO:0070478">
    <property type="term" value="P:nuclear-transcribed mRNA catabolic process, 3'-5' exonucleolytic nonsense-mediated decay"/>
    <property type="evidence" value="ECO:0007669"/>
    <property type="project" value="TreeGrafter"/>
</dbReference>